<dbReference type="PANTHER" id="PTHR43685">
    <property type="entry name" value="GLYCOSYLTRANSFERASE"/>
    <property type="match status" value="1"/>
</dbReference>
<dbReference type="EMBL" id="JBHRUG010000044">
    <property type="protein sequence ID" value="MFC3285777.1"/>
    <property type="molecule type" value="Genomic_DNA"/>
</dbReference>
<dbReference type="PANTHER" id="PTHR43685:SF2">
    <property type="entry name" value="GLYCOSYLTRANSFERASE 2-LIKE DOMAIN-CONTAINING PROTEIN"/>
    <property type="match status" value="1"/>
</dbReference>
<proteinExistence type="predicted"/>
<dbReference type="Gene3D" id="3.90.550.10">
    <property type="entry name" value="Spore Coat Polysaccharide Biosynthesis Protein SpsA, Chain A"/>
    <property type="match status" value="1"/>
</dbReference>
<evidence type="ECO:0000313" key="3">
    <source>
        <dbReference type="Proteomes" id="UP001595579"/>
    </source>
</evidence>
<dbReference type="InterPro" id="IPR001173">
    <property type="entry name" value="Glyco_trans_2-like"/>
</dbReference>
<reference evidence="3" key="1">
    <citation type="journal article" date="2019" name="Int. J. Syst. Evol. Microbiol.">
        <title>The Global Catalogue of Microorganisms (GCM) 10K type strain sequencing project: providing services to taxonomists for standard genome sequencing and annotation.</title>
        <authorList>
            <consortium name="The Broad Institute Genomics Platform"/>
            <consortium name="The Broad Institute Genome Sequencing Center for Infectious Disease"/>
            <person name="Wu L."/>
            <person name="Ma J."/>
        </authorList>
    </citation>
    <scope>NUCLEOTIDE SEQUENCE [LARGE SCALE GENOMIC DNA]</scope>
    <source>
        <strain evidence="3">CECT 7698</strain>
    </source>
</reference>
<accession>A0ABV7LTU2</accession>
<protein>
    <submittedName>
        <fullName evidence="2">Glycosyltransferase family 2 protein</fullName>
    </submittedName>
</protein>
<gene>
    <name evidence="2" type="ORF">ACFOEV_19445</name>
</gene>
<dbReference type="Pfam" id="PF00535">
    <property type="entry name" value="Glycos_transf_2"/>
    <property type="match status" value="1"/>
</dbReference>
<comment type="caution">
    <text evidence="2">The sequence shown here is derived from an EMBL/GenBank/DDBJ whole genome shotgun (WGS) entry which is preliminary data.</text>
</comment>
<sequence>MLFTQLNQLEKVLTWVMGSRVWPLLRPAVSGLLLARRVVRRTTAEPVPVLQAGLKPEVLLHVSVASAEPIRRPKELEHQLWAGYSRYALPELERITCSRAASVLFRSEACWVLARWHTAHDEYEKGLYYALLMRSVRPAEAWNKGQVILEADCLNHLGREQEARSVLELVAGVEGWQPDYCLAYANTYGYAAPDADERLEWINRALTEYGFASVERLDPGRPIAIDNLAAPSARPGNRGEGPKVSVLMPAYNSATTIEKALRGLLQQTWQNLEIIPVDDCSTDDTWQVLQRFAALDSRIRPIKHQINTGAYGARLTALQSASGEFITVHDADDWSHPQKIEAQVEAMLANAELVATMSSWCRVSRNLYVTRVGVIPSANLQRQNESSLMFRRSLVDEIGAWDKVRAAADTEFIWRLQVAYGKQAVSVVHPEVPLSFSLSQEDSLTQTGPTHVKTIFYGTRRVYRETQRWWHMHASKAELAIMPGENKRCFPAPPNLLSKRPEPRDYDLLVVADFTMRVGVGQYVQSIVEAAIAEGLRVALFHWRRYEKPAMRPIRERYQALAAEGKIDIIAAEDKLVTQTAIVADAMVARHLLDAVPGWQAARVLIATGHTEGSGFPDAVEYDPEIVSKHVATAFGIAAPEWLPISSRDKALMEADETFVAVADFILPGLVPDHLFEAKAPQREARQPVVGRFSLSMGGSTWPDMPEELRQAYCADKPCKVRLVGLPKELDHAVGRLPANWEVDPRLMDREAAGIGTEHPELDFFLYYPGEEGLEAAGLALYEAMAVGQVVIASPEFSPLLEEAAVYADAAVVWPTVDKLWNDATSYQRQQELARNWVKCRCRSQLMRELVCNGETTTFGVSSTTVEPK</sequence>
<dbReference type="InterPro" id="IPR050834">
    <property type="entry name" value="Glycosyltransf_2"/>
</dbReference>
<dbReference type="RefSeq" id="WP_386776552.1">
    <property type="nucleotide sequence ID" value="NZ_JBHRUG010000044.1"/>
</dbReference>
<dbReference type="CDD" id="cd00761">
    <property type="entry name" value="Glyco_tranf_GTA_type"/>
    <property type="match status" value="1"/>
</dbReference>
<dbReference type="Proteomes" id="UP001595579">
    <property type="component" value="Unassembled WGS sequence"/>
</dbReference>
<evidence type="ECO:0000259" key="1">
    <source>
        <dbReference type="Pfam" id="PF00535"/>
    </source>
</evidence>
<dbReference type="InterPro" id="IPR029044">
    <property type="entry name" value="Nucleotide-diphossugar_trans"/>
</dbReference>
<dbReference type="SUPFAM" id="SSF53448">
    <property type="entry name" value="Nucleotide-diphospho-sugar transferases"/>
    <property type="match status" value="1"/>
</dbReference>
<feature type="domain" description="Glycosyltransferase 2-like" evidence="1">
    <location>
        <begin position="245"/>
        <end position="357"/>
    </location>
</feature>
<organism evidence="2 3">
    <name type="scientific">Litchfieldella rifensis</name>
    <dbReference type="NCBI Taxonomy" id="762643"/>
    <lineage>
        <taxon>Bacteria</taxon>
        <taxon>Pseudomonadati</taxon>
        <taxon>Pseudomonadota</taxon>
        <taxon>Gammaproteobacteria</taxon>
        <taxon>Oceanospirillales</taxon>
        <taxon>Halomonadaceae</taxon>
        <taxon>Litchfieldella</taxon>
    </lineage>
</organism>
<name>A0ABV7LTU2_9GAMM</name>
<keyword evidence="3" id="KW-1185">Reference proteome</keyword>
<evidence type="ECO:0000313" key="2">
    <source>
        <dbReference type="EMBL" id="MFC3285777.1"/>
    </source>
</evidence>